<dbReference type="AlphaFoldDB" id="A0A9W8QER7"/>
<protein>
    <submittedName>
        <fullName evidence="1">Uncharacterized protein</fullName>
    </submittedName>
</protein>
<accession>A0A9W8QER7</accession>
<proteinExistence type="predicted"/>
<dbReference type="Proteomes" id="UP001144673">
    <property type="component" value="Chromosome 6"/>
</dbReference>
<keyword evidence="2" id="KW-1185">Reference proteome</keyword>
<comment type="caution">
    <text evidence="1">The sequence shown here is derived from an EMBL/GenBank/DDBJ whole genome shotgun (WGS) entry which is preliminary data.</text>
</comment>
<name>A0A9W8QER7_AKAMU</name>
<dbReference type="EMBL" id="JAJHUN010000007">
    <property type="protein sequence ID" value="KAJ4155279.1"/>
    <property type="molecule type" value="Genomic_DNA"/>
</dbReference>
<reference evidence="1" key="1">
    <citation type="journal article" date="2023" name="Access Microbiol">
        <title>De-novo genome assembly for Akanthomyces muscarius, a biocontrol agent of insect agricultural pests.</title>
        <authorList>
            <person name="Erdos Z."/>
            <person name="Studholme D.J."/>
            <person name="Raymond B."/>
            <person name="Sharma M."/>
        </authorList>
    </citation>
    <scope>NUCLEOTIDE SEQUENCE</scope>
    <source>
        <strain evidence="1">Ve6</strain>
    </source>
</reference>
<dbReference type="KEGG" id="amus:LMH87_000534"/>
<evidence type="ECO:0000313" key="2">
    <source>
        <dbReference type="Proteomes" id="UP001144673"/>
    </source>
</evidence>
<organism evidence="1 2">
    <name type="scientific">Akanthomyces muscarius</name>
    <name type="common">Entomopathogenic fungus</name>
    <name type="synonym">Lecanicillium muscarium</name>
    <dbReference type="NCBI Taxonomy" id="2231603"/>
    <lineage>
        <taxon>Eukaryota</taxon>
        <taxon>Fungi</taxon>
        <taxon>Dikarya</taxon>
        <taxon>Ascomycota</taxon>
        <taxon>Pezizomycotina</taxon>
        <taxon>Sordariomycetes</taxon>
        <taxon>Hypocreomycetidae</taxon>
        <taxon>Hypocreales</taxon>
        <taxon>Cordycipitaceae</taxon>
        <taxon>Akanthomyces</taxon>
    </lineage>
</organism>
<gene>
    <name evidence="1" type="ORF">LMH87_000534</name>
</gene>
<evidence type="ECO:0000313" key="1">
    <source>
        <dbReference type="EMBL" id="KAJ4155279.1"/>
    </source>
</evidence>
<dbReference type="RefSeq" id="XP_056055403.1">
    <property type="nucleotide sequence ID" value="XM_056198455.1"/>
</dbReference>
<dbReference type="GeneID" id="80887693"/>
<sequence length="302" mass="35092">MTRYYHDSSRKFKELRGHSSWNKWHKAVLVQLDMMGLRHLLQANLRPLSVVEQYTYAADQQRAVQLLVTNMSEQVLQKLWNCGWEITGATLKNTLALLTDLLAEPERHLQQSYETHRDIVDLARIDLALGTKGFDQFLADAQQCHLRLLARYGGGNGSVEELLEHLFTSSIMEGLRAAKPTDYTEWMRALERETWHHHPFVEQIISLVKGPRLGGSGRTAEDAALALAGAPRGPREWERKEWERRRARRLAKRSRTAWRLPPYVTYQKRYRGKDYPDCYRPSHEGDAEETRNDRLCSLDEIL</sequence>